<keyword evidence="3 6" id="KW-0812">Transmembrane</keyword>
<evidence type="ECO:0000256" key="1">
    <source>
        <dbReference type="ARBA" id="ARBA00004651"/>
    </source>
</evidence>
<comment type="subcellular location">
    <subcellularLocation>
        <location evidence="1">Cell membrane</location>
        <topology evidence="1">Multi-pass membrane protein</topology>
    </subcellularLocation>
</comment>
<dbReference type="PANTHER" id="PTHR30106">
    <property type="entry name" value="INNER MEMBRANE PROTEIN YEIH-RELATED"/>
    <property type="match status" value="1"/>
</dbReference>
<feature type="transmembrane region" description="Helical" evidence="6">
    <location>
        <begin position="282"/>
        <end position="303"/>
    </location>
</feature>
<organism evidence="7">
    <name type="scientific">bioreactor metagenome</name>
    <dbReference type="NCBI Taxonomy" id="1076179"/>
    <lineage>
        <taxon>unclassified sequences</taxon>
        <taxon>metagenomes</taxon>
        <taxon>ecological metagenomes</taxon>
    </lineage>
</organism>
<dbReference type="InterPro" id="IPR018383">
    <property type="entry name" value="UPF0324_pro"/>
</dbReference>
<evidence type="ECO:0000256" key="4">
    <source>
        <dbReference type="ARBA" id="ARBA00022989"/>
    </source>
</evidence>
<sequence>MKKFFLQFKNEDWIATFMGAILVILVIFVPSLGKVKYQFPEGYPDWFAKVPFEVTKFVIIFGLSYIGLKLLEVKMKWFPLSFIFIYGLSFLAQYISTLAPIKQIGFEAVFFSVAIGLLIRNVFGLPKWLEPAARSEFFIKAGLVVLGTTIIFGEIMKAGSLGMVQAIIVILLVWNFSFWLSKKLGIDKEMGVLLSTAVSICGVSAAIAASGAMKGDSKKLSFVVSLVLVVAVPMMYLMPFLAKLMGLTQEVAGAWLGGTIDTTGAVVASGKFLGDIAESQSVIIKASQNALLGVAAFAISIYWSMKGTNKELRPSASVIWDRFPKFVIGFMLASVVFSFLLEPATAKGLSGAAKALRETLFSVAFVAIGLETDFRKVFGKENNRYTAAFLIAQTFNIILTLAIAFLLFGKYEFSFGF</sequence>
<name>A0A644W6Y6_9ZZZZ</name>
<evidence type="ECO:0000256" key="5">
    <source>
        <dbReference type="ARBA" id="ARBA00023136"/>
    </source>
</evidence>
<dbReference type="GO" id="GO:0005886">
    <property type="term" value="C:plasma membrane"/>
    <property type="evidence" value="ECO:0007669"/>
    <property type="project" value="UniProtKB-SubCell"/>
</dbReference>
<feature type="transmembrane region" description="Helical" evidence="6">
    <location>
        <begin position="219"/>
        <end position="238"/>
    </location>
</feature>
<feature type="transmembrane region" description="Helical" evidence="6">
    <location>
        <begin position="323"/>
        <end position="341"/>
    </location>
</feature>
<accession>A0A644W6Y6</accession>
<evidence type="ECO:0000256" key="3">
    <source>
        <dbReference type="ARBA" id="ARBA00022692"/>
    </source>
</evidence>
<protein>
    <recommendedName>
        <fullName evidence="8">Sulfate exporter family transporter</fullName>
    </recommendedName>
</protein>
<feature type="transmembrane region" description="Helical" evidence="6">
    <location>
        <begin position="12"/>
        <end position="30"/>
    </location>
</feature>
<evidence type="ECO:0000256" key="6">
    <source>
        <dbReference type="SAM" id="Phobius"/>
    </source>
</evidence>
<dbReference type="PANTHER" id="PTHR30106:SF1">
    <property type="entry name" value="UPF0324 MEMBRANE PROTEIN FN0533"/>
    <property type="match status" value="1"/>
</dbReference>
<feature type="transmembrane region" description="Helical" evidence="6">
    <location>
        <begin position="50"/>
        <end position="68"/>
    </location>
</feature>
<dbReference type="AlphaFoldDB" id="A0A644W6Y6"/>
<dbReference type="Pfam" id="PF03601">
    <property type="entry name" value="Cons_hypoth698"/>
    <property type="match status" value="1"/>
</dbReference>
<proteinExistence type="predicted"/>
<feature type="transmembrane region" description="Helical" evidence="6">
    <location>
        <begin position="77"/>
        <end position="96"/>
    </location>
</feature>
<evidence type="ECO:0000256" key="2">
    <source>
        <dbReference type="ARBA" id="ARBA00022475"/>
    </source>
</evidence>
<gene>
    <name evidence="7" type="ORF">SDC9_45709</name>
</gene>
<feature type="transmembrane region" description="Helical" evidence="6">
    <location>
        <begin position="162"/>
        <end position="180"/>
    </location>
</feature>
<evidence type="ECO:0000313" key="7">
    <source>
        <dbReference type="EMBL" id="MPL99491.1"/>
    </source>
</evidence>
<keyword evidence="2" id="KW-1003">Cell membrane</keyword>
<feature type="transmembrane region" description="Helical" evidence="6">
    <location>
        <begin position="385"/>
        <end position="408"/>
    </location>
</feature>
<dbReference type="EMBL" id="VSSQ01000669">
    <property type="protein sequence ID" value="MPL99491.1"/>
    <property type="molecule type" value="Genomic_DNA"/>
</dbReference>
<feature type="transmembrane region" description="Helical" evidence="6">
    <location>
        <begin position="137"/>
        <end position="156"/>
    </location>
</feature>
<keyword evidence="4 6" id="KW-1133">Transmembrane helix</keyword>
<reference evidence="7" key="1">
    <citation type="submission" date="2019-08" db="EMBL/GenBank/DDBJ databases">
        <authorList>
            <person name="Kucharzyk K."/>
            <person name="Murdoch R.W."/>
            <person name="Higgins S."/>
            <person name="Loffler F."/>
        </authorList>
    </citation>
    <scope>NUCLEOTIDE SEQUENCE</scope>
</reference>
<keyword evidence="5 6" id="KW-0472">Membrane</keyword>
<comment type="caution">
    <text evidence="7">The sequence shown here is derived from an EMBL/GenBank/DDBJ whole genome shotgun (WGS) entry which is preliminary data.</text>
</comment>
<evidence type="ECO:0008006" key="8">
    <source>
        <dbReference type="Google" id="ProtNLM"/>
    </source>
</evidence>
<feature type="transmembrane region" description="Helical" evidence="6">
    <location>
        <begin position="108"/>
        <end position="125"/>
    </location>
</feature>